<sequence>MSNPYIGEIRTVGFNFAPQGWAMCDGQMLPIAEYDTLFALIGTTYGGDGQSTFALPNLQGRIPRHAGQGPGIPENLVLGDTGGTEQVTLTATQLPVHTHTLSVSSQVATDASPAGNRLARSSVGELFLADTPNVSLDPRALSAAGGAQPHENMPPFLTVNYIISLYGIFPQQN</sequence>
<evidence type="ECO:0000313" key="2">
    <source>
        <dbReference type="EMBL" id="SMB83902.1"/>
    </source>
</evidence>
<gene>
    <name evidence="2" type="ORF">SAMN00790413_04928</name>
</gene>
<proteinExistence type="predicted"/>
<dbReference type="InterPro" id="IPR037053">
    <property type="entry name" value="Phage_tail_collar_dom_sf"/>
</dbReference>
<accession>A0A1W1US21</accession>
<dbReference type="EMBL" id="FWWU01000007">
    <property type="protein sequence ID" value="SMB83902.1"/>
    <property type="molecule type" value="Genomic_DNA"/>
</dbReference>
<feature type="domain" description="Phage tail collar" evidence="1">
    <location>
        <begin position="7"/>
        <end position="63"/>
    </location>
</feature>
<reference evidence="2 3" key="1">
    <citation type="submission" date="2017-04" db="EMBL/GenBank/DDBJ databases">
        <authorList>
            <person name="Afonso C.L."/>
            <person name="Miller P.J."/>
            <person name="Scott M.A."/>
            <person name="Spackman E."/>
            <person name="Goraichik I."/>
            <person name="Dimitrov K.M."/>
            <person name="Suarez D.L."/>
            <person name="Swayne D.E."/>
        </authorList>
    </citation>
    <scope>NUCLEOTIDE SEQUENCE [LARGE SCALE GENOMIC DNA]</scope>
    <source>
        <strain evidence="2 3">KR-140</strain>
    </source>
</reference>
<name>A0A1W1US21_9DEIO</name>
<dbReference type="AlphaFoldDB" id="A0A1W1US21"/>
<dbReference type="STRING" id="695939.SAMN00790413_04928"/>
<dbReference type="OrthoDB" id="68135at2"/>
<protein>
    <submittedName>
        <fullName evidence="2">Microcystin-dependent protein</fullName>
    </submittedName>
</protein>
<dbReference type="InterPro" id="IPR011083">
    <property type="entry name" value="Phage_tail_collar_dom"/>
</dbReference>
<evidence type="ECO:0000259" key="1">
    <source>
        <dbReference type="Pfam" id="PF07484"/>
    </source>
</evidence>
<dbReference type="Proteomes" id="UP000192582">
    <property type="component" value="Unassembled WGS sequence"/>
</dbReference>
<dbReference type="Pfam" id="PF07484">
    <property type="entry name" value="Collar"/>
    <property type="match status" value="1"/>
</dbReference>
<dbReference type="RefSeq" id="WP_084046614.1">
    <property type="nucleotide sequence ID" value="NZ_FWWU01000007.1"/>
</dbReference>
<dbReference type="SUPFAM" id="SSF88874">
    <property type="entry name" value="Receptor-binding domain of short tail fibre protein gp12"/>
    <property type="match status" value="1"/>
</dbReference>
<dbReference type="Gene3D" id="3.90.1340.10">
    <property type="entry name" value="Phage tail collar domain"/>
    <property type="match status" value="1"/>
</dbReference>
<evidence type="ECO:0000313" key="3">
    <source>
        <dbReference type="Proteomes" id="UP000192582"/>
    </source>
</evidence>
<keyword evidence="3" id="KW-1185">Reference proteome</keyword>
<organism evidence="2 3">
    <name type="scientific">Deinococcus hopiensis KR-140</name>
    <dbReference type="NCBI Taxonomy" id="695939"/>
    <lineage>
        <taxon>Bacteria</taxon>
        <taxon>Thermotogati</taxon>
        <taxon>Deinococcota</taxon>
        <taxon>Deinococci</taxon>
        <taxon>Deinococcales</taxon>
        <taxon>Deinococcaceae</taxon>
        <taxon>Deinococcus</taxon>
    </lineage>
</organism>